<dbReference type="InterPro" id="IPR052096">
    <property type="entry name" value="Endocannabinoid_amidase"/>
</dbReference>
<dbReference type="SUPFAM" id="SSF75304">
    <property type="entry name" value="Amidase signature (AS) enzymes"/>
    <property type="match status" value="1"/>
</dbReference>
<evidence type="ECO:0000313" key="3">
    <source>
        <dbReference type="EMBL" id="NEU72268.1"/>
    </source>
</evidence>
<reference evidence="3 4" key="1">
    <citation type="journal article" date="2015" name="Genome Announc.">
        <title>Draft Genome Sequence of Cyanobacterium Hassallia byssoidea Strain VB512170, Isolated from Monuments in India.</title>
        <authorList>
            <person name="Singh D."/>
            <person name="Chandrababunaidu M.M."/>
            <person name="Panda A."/>
            <person name="Sen D."/>
            <person name="Bhattacharyya S."/>
            <person name="Adhikary S.P."/>
            <person name="Tripathy S."/>
        </authorList>
    </citation>
    <scope>NUCLEOTIDE SEQUENCE [LARGE SCALE GENOMIC DNA]</scope>
    <source>
        <strain evidence="3 4">VB512170</strain>
    </source>
</reference>
<dbReference type="PIRSF" id="PIRSF001221">
    <property type="entry name" value="Amidase_fungi"/>
    <property type="match status" value="1"/>
</dbReference>
<feature type="domain" description="Amidase" evidence="2">
    <location>
        <begin position="25"/>
        <end position="496"/>
    </location>
</feature>
<dbReference type="RefSeq" id="WP_039737765.1">
    <property type="nucleotide sequence ID" value="NZ_JTCM02000009.1"/>
</dbReference>
<dbReference type="EMBL" id="JTCM02000009">
    <property type="protein sequence ID" value="NEU72268.1"/>
    <property type="molecule type" value="Genomic_DNA"/>
</dbReference>
<evidence type="ECO:0000313" key="4">
    <source>
        <dbReference type="Proteomes" id="UP000031549"/>
    </source>
</evidence>
<dbReference type="Gene3D" id="3.90.1300.10">
    <property type="entry name" value="Amidase signature (AS) domain"/>
    <property type="match status" value="1"/>
</dbReference>
<dbReference type="GO" id="GO:0017064">
    <property type="term" value="F:fatty acid amide hydrolase activity"/>
    <property type="evidence" value="ECO:0007669"/>
    <property type="project" value="TreeGrafter"/>
</dbReference>
<comment type="caution">
    <text evidence="3">The sequence shown here is derived from an EMBL/GenBank/DDBJ whole genome shotgun (WGS) entry which is preliminary data.</text>
</comment>
<keyword evidence="4" id="KW-1185">Reference proteome</keyword>
<dbReference type="Pfam" id="PF01425">
    <property type="entry name" value="Amidase"/>
    <property type="match status" value="1"/>
</dbReference>
<evidence type="ECO:0000256" key="1">
    <source>
        <dbReference type="ARBA" id="ARBA00022801"/>
    </source>
</evidence>
<dbReference type="GO" id="GO:0004040">
    <property type="term" value="F:amidase activity"/>
    <property type="evidence" value="ECO:0007669"/>
    <property type="project" value="TreeGrafter"/>
</dbReference>
<dbReference type="PROSITE" id="PS00571">
    <property type="entry name" value="AMIDASES"/>
    <property type="match status" value="1"/>
</dbReference>
<dbReference type="InterPro" id="IPR023631">
    <property type="entry name" value="Amidase_dom"/>
</dbReference>
<sequence>MNAIINLSATEIAQAIAKNELSASEVVEAHIQRIEAVNPQLNAVVVPLFEQARAEAKIKDAARQQGDKLGLLHGVPITIKESFDVVGTPTTVGLTELARSKATHNAVMVERLRQAGAIILGKTNVPHMCSMNETDNPVYGRTNNPWNRERAPGGSSGGEAAIIAAGGSPLGLGSDIAGSVRLPAQACGIHGFKPTSRRLTLVGHAPLFAGQQAIIAQPGVMARSVCDLSLAMKILAAPGQEAFDTNIPPVPWCEADIQIEKLRIAFYTENGIITPSPAIRRVVREAAEALEKRGAIVEEWTPPDLLKASQLYNQLLTADGFATLKRQVGRSKWHPRIKQYYQLAATPKKLLNSVAAISGFFGLDDMANSLGAVGELSVTEYWQVIHERDRFCTQFLTAMNAKQYDTIISPPTALPALTHNSGFFLSDDTNYTNLYNLLGMPAGVVAATCVRQGEESDREPSKSIIERTAYKVEQGSVGLPVGVQIAARHWHEDVVLAVMSALEKHFKAQPDYPAHPPV</sequence>
<dbReference type="GO" id="GO:0009062">
    <property type="term" value="P:fatty acid catabolic process"/>
    <property type="evidence" value="ECO:0007669"/>
    <property type="project" value="TreeGrafter"/>
</dbReference>
<dbReference type="AlphaFoldDB" id="A0A846H5M3"/>
<accession>A0A846H5M3</accession>
<gene>
    <name evidence="3" type="ORF">PI95_006700</name>
</gene>
<dbReference type="PANTHER" id="PTHR45847">
    <property type="entry name" value="FATTY ACID AMIDE HYDROLASE"/>
    <property type="match status" value="1"/>
</dbReference>
<dbReference type="InterPro" id="IPR020556">
    <property type="entry name" value="Amidase_CS"/>
</dbReference>
<protein>
    <submittedName>
        <fullName evidence="3">Amidase</fullName>
    </submittedName>
</protein>
<evidence type="ECO:0000259" key="2">
    <source>
        <dbReference type="Pfam" id="PF01425"/>
    </source>
</evidence>
<dbReference type="InterPro" id="IPR036928">
    <property type="entry name" value="AS_sf"/>
</dbReference>
<organism evidence="3 4">
    <name type="scientific">Hassallia byssoidea VB512170</name>
    <dbReference type="NCBI Taxonomy" id="1304833"/>
    <lineage>
        <taxon>Bacteria</taxon>
        <taxon>Bacillati</taxon>
        <taxon>Cyanobacteriota</taxon>
        <taxon>Cyanophyceae</taxon>
        <taxon>Nostocales</taxon>
        <taxon>Tolypothrichaceae</taxon>
        <taxon>Hassallia</taxon>
    </lineage>
</organism>
<name>A0A846H5M3_9CYAN</name>
<proteinExistence type="predicted"/>
<dbReference type="PANTHER" id="PTHR45847:SF6">
    <property type="entry name" value="FATTY ACID AMIDE HYDROLASE"/>
    <property type="match status" value="1"/>
</dbReference>
<dbReference type="Proteomes" id="UP000031549">
    <property type="component" value="Unassembled WGS sequence"/>
</dbReference>
<keyword evidence="1" id="KW-0378">Hydrolase</keyword>